<dbReference type="AlphaFoldDB" id="A0A239FK79"/>
<proteinExistence type="predicted"/>
<sequence length="260" mass="26916">MKTQLCVATICLAASLPLHATGLFVPAELSDQELSQLRGRYVLPGRIVNFGVTMASTWQNASGQVLGAKVNMQIQQNMPKPVFNITTFNEDNSNAAAATIAAGVANSPATPTTAPTPGTGQLSGGNSLNNVQGVVQTTRSAGDLNTSYNNLNIDVSHGNKAPAVMSGSQIVNRVQTSDAGTVRVSPMGGGLQLAIDANGQGASLQQLGAGGAVQRTDIYGSRNTVTNFAALNVLLKENMPTANGLNCNWNQLNNLRPTGL</sequence>
<evidence type="ECO:0000256" key="1">
    <source>
        <dbReference type="SAM" id="SignalP"/>
    </source>
</evidence>
<evidence type="ECO:0008006" key="4">
    <source>
        <dbReference type="Google" id="ProtNLM"/>
    </source>
</evidence>
<name>A0A239FK79_9PSED</name>
<protein>
    <recommendedName>
        <fullName evidence="4">Fap system outer membrane protein</fullName>
    </recommendedName>
</protein>
<feature type="chain" id="PRO_5012398999" description="Fap system outer membrane protein" evidence="1">
    <location>
        <begin position="21"/>
        <end position="260"/>
    </location>
</feature>
<gene>
    <name evidence="2" type="ORF">SAMN05216255_2655</name>
</gene>
<dbReference type="Proteomes" id="UP000242915">
    <property type="component" value="Unassembled WGS sequence"/>
</dbReference>
<accession>A0A239FK79</accession>
<organism evidence="2 3">
    <name type="scientific">Pseudomonas segetis</name>
    <dbReference type="NCBI Taxonomy" id="298908"/>
    <lineage>
        <taxon>Bacteria</taxon>
        <taxon>Pseudomonadati</taxon>
        <taxon>Pseudomonadota</taxon>
        <taxon>Gammaproteobacteria</taxon>
        <taxon>Pseudomonadales</taxon>
        <taxon>Pseudomonadaceae</taxon>
        <taxon>Pseudomonas</taxon>
    </lineage>
</organism>
<feature type="signal peptide" evidence="1">
    <location>
        <begin position="1"/>
        <end position="20"/>
    </location>
</feature>
<keyword evidence="3" id="KW-1185">Reference proteome</keyword>
<evidence type="ECO:0000313" key="2">
    <source>
        <dbReference type="EMBL" id="SNS57225.1"/>
    </source>
</evidence>
<dbReference type="RefSeq" id="WP_089360357.1">
    <property type="nucleotide sequence ID" value="NZ_FZOG01000003.1"/>
</dbReference>
<dbReference type="EMBL" id="FZOG01000003">
    <property type="protein sequence ID" value="SNS57225.1"/>
    <property type="molecule type" value="Genomic_DNA"/>
</dbReference>
<evidence type="ECO:0000313" key="3">
    <source>
        <dbReference type="Proteomes" id="UP000242915"/>
    </source>
</evidence>
<reference evidence="3" key="1">
    <citation type="submission" date="2017-06" db="EMBL/GenBank/DDBJ databases">
        <authorList>
            <person name="Varghese N."/>
            <person name="Submissions S."/>
        </authorList>
    </citation>
    <scope>NUCLEOTIDE SEQUENCE [LARGE SCALE GENOMIC DNA]</scope>
    <source>
        <strain evidence="3">CIP 108523</strain>
    </source>
</reference>
<keyword evidence="1" id="KW-0732">Signal</keyword>